<dbReference type="PANTHER" id="PTHR10963:SF24">
    <property type="entry name" value="GLYCOSIDASE C21B10.07-RELATED"/>
    <property type="match status" value="1"/>
</dbReference>
<dbReference type="OrthoDB" id="192832at2759"/>
<sequence>MLSYRLLTVVLLTASFYPCEAQEYHLTRDLAGSNLYNVSEIDSNNGGNVHFISQSDADQKKMTFIDSAGRAIISVDNTTDGKGDTQFGRDTVYLISNDPIDFGSLVVFDAVHIPFGCSVWPGLFTQGTIWPEQGEIDIIENVNLESRNQYALHTAASSGTLPELDINTGCVVRDASNKSFGKGFADSGGGVFAMLWDASGISLWFFERSNIPSNIDTKPDPSSWPTPSAFYPAETCDPRTAFGPQFLTLYINICGQFAGAPALWPTSGCASEAAPTCADLVQDPANYNNAYWSINYLRVFESSSSSSSSSPSGTAPSNSASAGVNAPSATNTGTASGSSSGSSGSGAGQNSAALNVSPNLIYSILLFSCLTVLFWV</sequence>
<evidence type="ECO:0000256" key="1">
    <source>
        <dbReference type="SAM" id="MobiDB-lite"/>
    </source>
</evidence>
<gene>
    <name evidence="3" type="ORF">K435DRAFT_795258</name>
</gene>
<feature type="region of interest" description="Disordered" evidence="1">
    <location>
        <begin position="308"/>
        <end position="343"/>
    </location>
</feature>
<dbReference type="PANTHER" id="PTHR10963">
    <property type="entry name" value="GLYCOSYL HYDROLASE-RELATED"/>
    <property type="match status" value="1"/>
</dbReference>
<name>A0A4S8MAM0_DENBC</name>
<organism evidence="3 4">
    <name type="scientific">Dendrothele bispora (strain CBS 962.96)</name>
    <dbReference type="NCBI Taxonomy" id="1314807"/>
    <lineage>
        <taxon>Eukaryota</taxon>
        <taxon>Fungi</taxon>
        <taxon>Dikarya</taxon>
        <taxon>Basidiomycota</taxon>
        <taxon>Agaricomycotina</taxon>
        <taxon>Agaricomycetes</taxon>
        <taxon>Agaricomycetidae</taxon>
        <taxon>Agaricales</taxon>
        <taxon>Agaricales incertae sedis</taxon>
        <taxon>Dendrothele</taxon>
    </lineage>
</organism>
<dbReference type="SUPFAM" id="SSF49899">
    <property type="entry name" value="Concanavalin A-like lectins/glucanases"/>
    <property type="match status" value="1"/>
</dbReference>
<dbReference type="Proteomes" id="UP000297245">
    <property type="component" value="Unassembled WGS sequence"/>
</dbReference>
<evidence type="ECO:0000256" key="2">
    <source>
        <dbReference type="SAM" id="SignalP"/>
    </source>
</evidence>
<feature type="signal peptide" evidence="2">
    <location>
        <begin position="1"/>
        <end position="21"/>
    </location>
</feature>
<dbReference type="Gene3D" id="2.60.120.200">
    <property type="match status" value="1"/>
</dbReference>
<evidence type="ECO:0000313" key="3">
    <source>
        <dbReference type="EMBL" id="THU98973.1"/>
    </source>
</evidence>
<dbReference type="AlphaFoldDB" id="A0A4S8MAM0"/>
<evidence type="ECO:0000313" key="4">
    <source>
        <dbReference type="Proteomes" id="UP000297245"/>
    </source>
</evidence>
<dbReference type="Pfam" id="PF26113">
    <property type="entry name" value="GH16_XgeA"/>
    <property type="match status" value="1"/>
</dbReference>
<dbReference type="InterPro" id="IPR050546">
    <property type="entry name" value="Glycosyl_Hydrlase_16"/>
</dbReference>
<accession>A0A4S8MAM0</accession>
<dbReference type="GO" id="GO:0009251">
    <property type="term" value="P:glucan catabolic process"/>
    <property type="evidence" value="ECO:0007669"/>
    <property type="project" value="TreeGrafter"/>
</dbReference>
<reference evidence="3 4" key="1">
    <citation type="journal article" date="2019" name="Nat. Ecol. Evol.">
        <title>Megaphylogeny resolves global patterns of mushroom evolution.</title>
        <authorList>
            <person name="Varga T."/>
            <person name="Krizsan K."/>
            <person name="Foldi C."/>
            <person name="Dima B."/>
            <person name="Sanchez-Garcia M."/>
            <person name="Sanchez-Ramirez S."/>
            <person name="Szollosi G.J."/>
            <person name="Szarkandi J.G."/>
            <person name="Papp V."/>
            <person name="Albert L."/>
            <person name="Andreopoulos W."/>
            <person name="Angelini C."/>
            <person name="Antonin V."/>
            <person name="Barry K.W."/>
            <person name="Bougher N.L."/>
            <person name="Buchanan P."/>
            <person name="Buyck B."/>
            <person name="Bense V."/>
            <person name="Catcheside P."/>
            <person name="Chovatia M."/>
            <person name="Cooper J."/>
            <person name="Damon W."/>
            <person name="Desjardin D."/>
            <person name="Finy P."/>
            <person name="Geml J."/>
            <person name="Haridas S."/>
            <person name="Hughes K."/>
            <person name="Justo A."/>
            <person name="Karasinski D."/>
            <person name="Kautmanova I."/>
            <person name="Kiss B."/>
            <person name="Kocsube S."/>
            <person name="Kotiranta H."/>
            <person name="LaButti K.M."/>
            <person name="Lechner B.E."/>
            <person name="Liimatainen K."/>
            <person name="Lipzen A."/>
            <person name="Lukacs Z."/>
            <person name="Mihaltcheva S."/>
            <person name="Morgado L.N."/>
            <person name="Niskanen T."/>
            <person name="Noordeloos M.E."/>
            <person name="Ohm R.A."/>
            <person name="Ortiz-Santana B."/>
            <person name="Ovrebo C."/>
            <person name="Racz N."/>
            <person name="Riley R."/>
            <person name="Savchenko A."/>
            <person name="Shiryaev A."/>
            <person name="Soop K."/>
            <person name="Spirin V."/>
            <person name="Szebenyi C."/>
            <person name="Tomsovsky M."/>
            <person name="Tulloss R.E."/>
            <person name="Uehling J."/>
            <person name="Grigoriev I.V."/>
            <person name="Vagvolgyi C."/>
            <person name="Papp T."/>
            <person name="Martin F.M."/>
            <person name="Miettinen O."/>
            <person name="Hibbett D.S."/>
            <person name="Nagy L.G."/>
        </authorList>
    </citation>
    <scope>NUCLEOTIDE SEQUENCE [LARGE SCALE GENOMIC DNA]</scope>
    <source>
        <strain evidence="3 4">CBS 962.96</strain>
    </source>
</reference>
<feature type="chain" id="PRO_5020959464" description="GH16 domain-containing protein" evidence="2">
    <location>
        <begin position="22"/>
        <end position="376"/>
    </location>
</feature>
<evidence type="ECO:0008006" key="5">
    <source>
        <dbReference type="Google" id="ProtNLM"/>
    </source>
</evidence>
<keyword evidence="2" id="KW-0732">Signal</keyword>
<proteinExistence type="predicted"/>
<dbReference type="InterPro" id="IPR013320">
    <property type="entry name" value="ConA-like_dom_sf"/>
</dbReference>
<protein>
    <recommendedName>
        <fullName evidence="5">GH16 domain-containing protein</fullName>
    </recommendedName>
</protein>
<dbReference type="EMBL" id="ML179126">
    <property type="protein sequence ID" value="THU98973.1"/>
    <property type="molecule type" value="Genomic_DNA"/>
</dbReference>
<keyword evidence="4" id="KW-1185">Reference proteome</keyword>